<feature type="domain" description="Leucine-rich repeat-containing N-terminal plant-type" evidence="4">
    <location>
        <begin position="119"/>
        <end position="154"/>
    </location>
</feature>
<evidence type="ECO:0000313" key="6">
    <source>
        <dbReference type="Proteomes" id="UP000737018"/>
    </source>
</evidence>
<evidence type="ECO:0000256" key="1">
    <source>
        <dbReference type="ARBA" id="ARBA00022614"/>
    </source>
</evidence>
<dbReference type="Gene3D" id="3.80.10.10">
    <property type="entry name" value="Ribonuclease Inhibitor"/>
    <property type="match status" value="1"/>
</dbReference>
<dbReference type="PANTHER" id="PTHR48060">
    <property type="entry name" value="DNA DAMAGE-REPAIR/TOLERATION PROTEIN DRT100"/>
    <property type="match status" value="1"/>
</dbReference>
<keyword evidence="3" id="KW-0677">Repeat</keyword>
<accession>A0A8J4QLC9</accession>
<evidence type="ECO:0000256" key="3">
    <source>
        <dbReference type="ARBA" id="ARBA00022737"/>
    </source>
</evidence>
<dbReference type="InterPro" id="IPR053211">
    <property type="entry name" value="DNA_repair-toleration"/>
</dbReference>
<dbReference type="InterPro" id="IPR032675">
    <property type="entry name" value="LRR_dom_sf"/>
</dbReference>
<keyword evidence="6" id="KW-1185">Reference proteome</keyword>
<dbReference type="Pfam" id="PF08263">
    <property type="entry name" value="LRRNT_2"/>
    <property type="match status" value="1"/>
</dbReference>
<protein>
    <recommendedName>
        <fullName evidence="4">Leucine-rich repeat-containing N-terminal plant-type domain-containing protein</fullName>
    </recommendedName>
</protein>
<keyword evidence="2" id="KW-0732">Signal</keyword>
<dbReference type="Proteomes" id="UP000737018">
    <property type="component" value="Unassembled WGS sequence"/>
</dbReference>
<evidence type="ECO:0000259" key="4">
    <source>
        <dbReference type="Pfam" id="PF08263"/>
    </source>
</evidence>
<sequence>MEKVEIIVSILLDIKTYLGVTIKLCSVPRKPGTWDAELAWAIGVLKGKRTLLFSFLKLLGLLIYITVGCRKHSMACNIEAVIDWYDKLAIIPFYVSVLLAHHFSACLTESLTNLTNEYALLAFKSHISFEPENPLSHNWSTTTYFCIWMGVTCSAWYQRVIALNLPNIGLTGTIPPYILSFLVSINFSDNNFSGLLPDEPSQLHRLKISLICSTAILVDFFQHGLERYLGCETYFLKTMASQEILRLQNNELTGVYVLPSSTYLLWNI</sequence>
<dbReference type="EMBL" id="JRKL02008085">
    <property type="protein sequence ID" value="KAF3947183.1"/>
    <property type="molecule type" value="Genomic_DNA"/>
</dbReference>
<keyword evidence="1" id="KW-0433">Leucine-rich repeat</keyword>
<evidence type="ECO:0000313" key="5">
    <source>
        <dbReference type="EMBL" id="KAF3947183.1"/>
    </source>
</evidence>
<comment type="caution">
    <text evidence="5">The sequence shown here is derived from an EMBL/GenBank/DDBJ whole genome shotgun (WGS) entry which is preliminary data.</text>
</comment>
<dbReference type="PANTHER" id="PTHR48060:SF21">
    <property type="entry name" value="L DOMAIN-LIKE PROTEIN"/>
    <property type="match status" value="1"/>
</dbReference>
<name>A0A8J4QLC9_9ROSI</name>
<proteinExistence type="predicted"/>
<dbReference type="OrthoDB" id="1425900at2759"/>
<dbReference type="SUPFAM" id="SSF52058">
    <property type="entry name" value="L domain-like"/>
    <property type="match status" value="1"/>
</dbReference>
<gene>
    <name evidence="5" type="ORF">CMV_026649</name>
</gene>
<organism evidence="5 6">
    <name type="scientific">Castanea mollissima</name>
    <name type="common">Chinese chestnut</name>
    <dbReference type="NCBI Taxonomy" id="60419"/>
    <lineage>
        <taxon>Eukaryota</taxon>
        <taxon>Viridiplantae</taxon>
        <taxon>Streptophyta</taxon>
        <taxon>Embryophyta</taxon>
        <taxon>Tracheophyta</taxon>
        <taxon>Spermatophyta</taxon>
        <taxon>Magnoliopsida</taxon>
        <taxon>eudicotyledons</taxon>
        <taxon>Gunneridae</taxon>
        <taxon>Pentapetalae</taxon>
        <taxon>rosids</taxon>
        <taxon>fabids</taxon>
        <taxon>Fagales</taxon>
        <taxon>Fagaceae</taxon>
        <taxon>Castanea</taxon>
    </lineage>
</organism>
<reference evidence="5" key="1">
    <citation type="submission" date="2020-03" db="EMBL/GenBank/DDBJ databases">
        <title>Castanea mollissima Vanexum genome sequencing.</title>
        <authorList>
            <person name="Staton M."/>
        </authorList>
    </citation>
    <scope>NUCLEOTIDE SEQUENCE</scope>
    <source>
        <tissue evidence="5">Leaf</tissue>
    </source>
</reference>
<dbReference type="InterPro" id="IPR013210">
    <property type="entry name" value="LRR_N_plant-typ"/>
</dbReference>
<evidence type="ECO:0000256" key="2">
    <source>
        <dbReference type="ARBA" id="ARBA00022729"/>
    </source>
</evidence>
<dbReference type="AlphaFoldDB" id="A0A8J4QLC9"/>